<keyword evidence="1" id="KW-0472">Membrane</keyword>
<keyword evidence="1" id="KW-1133">Transmembrane helix</keyword>
<accession>A0A401YYQ3</accession>
<sequence length="81" mass="8993">MSRYRVQYGDIARTSREALPATRRSLFDRDIDRLADDPYGCGSYAVRDKDTREALVGGCVTLYLVSDGVLVVTVVRLQGPP</sequence>
<proteinExistence type="predicted"/>
<dbReference type="EMBL" id="BIFH01000034">
    <property type="protein sequence ID" value="GCD99762.1"/>
    <property type="molecule type" value="Genomic_DNA"/>
</dbReference>
<protein>
    <recommendedName>
        <fullName evidence="4">Type II toxin-antitoxin system RelE/ParE family toxin</fullName>
    </recommendedName>
</protein>
<evidence type="ECO:0000313" key="2">
    <source>
        <dbReference type="EMBL" id="GCD99762.1"/>
    </source>
</evidence>
<dbReference type="AlphaFoldDB" id="A0A401YYQ3"/>
<evidence type="ECO:0000256" key="1">
    <source>
        <dbReference type="SAM" id="Phobius"/>
    </source>
</evidence>
<dbReference type="Proteomes" id="UP000286931">
    <property type="component" value="Unassembled WGS sequence"/>
</dbReference>
<reference evidence="2 3" key="1">
    <citation type="submission" date="2018-12" db="EMBL/GenBank/DDBJ databases">
        <title>Draft genome sequence of Embleya hyalina NBRC 13850T.</title>
        <authorList>
            <person name="Komaki H."/>
            <person name="Hosoyama A."/>
            <person name="Kimura A."/>
            <person name="Ichikawa N."/>
            <person name="Tamura T."/>
        </authorList>
    </citation>
    <scope>NUCLEOTIDE SEQUENCE [LARGE SCALE GENOMIC DNA]</scope>
    <source>
        <strain evidence="2 3">NBRC 13850</strain>
    </source>
</reference>
<keyword evidence="1" id="KW-0812">Transmembrane</keyword>
<comment type="caution">
    <text evidence="2">The sequence shown here is derived from an EMBL/GenBank/DDBJ whole genome shotgun (WGS) entry which is preliminary data.</text>
</comment>
<keyword evidence="3" id="KW-1185">Reference proteome</keyword>
<gene>
    <name evidence="2" type="ORF">EHYA_07484</name>
</gene>
<feature type="transmembrane region" description="Helical" evidence="1">
    <location>
        <begin position="54"/>
        <end position="75"/>
    </location>
</feature>
<organism evidence="2 3">
    <name type="scientific">Embleya hyalina</name>
    <dbReference type="NCBI Taxonomy" id="516124"/>
    <lineage>
        <taxon>Bacteria</taxon>
        <taxon>Bacillati</taxon>
        <taxon>Actinomycetota</taxon>
        <taxon>Actinomycetes</taxon>
        <taxon>Kitasatosporales</taxon>
        <taxon>Streptomycetaceae</taxon>
        <taxon>Embleya</taxon>
    </lineage>
</organism>
<evidence type="ECO:0008006" key="4">
    <source>
        <dbReference type="Google" id="ProtNLM"/>
    </source>
</evidence>
<evidence type="ECO:0000313" key="3">
    <source>
        <dbReference type="Proteomes" id="UP000286931"/>
    </source>
</evidence>
<name>A0A401YYQ3_9ACTN</name>
<dbReference type="RefSeq" id="WP_246127135.1">
    <property type="nucleotide sequence ID" value="NZ_BIFH01000034.1"/>
</dbReference>